<dbReference type="PRINTS" id="PR00254">
    <property type="entry name" value="NICOTINICR"/>
</dbReference>
<evidence type="ECO:0000256" key="4">
    <source>
        <dbReference type="ARBA" id="ARBA00023018"/>
    </source>
</evidence>
<keyword evidence="3" id="KW-0812">Transmembrane</keyword>
<evidence type="ECO:0000256" key="3">
    <source>
        <dbReference type="ARBA" id="ARBA00022692"/>
    </source>
</evidence>
<evidence type="ECO:0000256" key="9">
    <source>
        <dbReference type="ARBA" id="ARBA00023303"/>
    </source>
</evidence>
<evidence type="ECO:0000256" key="10">
    <source>
        <dbReference type="ARBA" id="ARBA00034099"/>
    </source>
</evidence>
<evidence type="ECO:0000259" key="12">
    <source>
        <dbReference type="Pfam" id="PF02931"/>
    </source>
</evidence>
<keyword evidence="7" id="KW-0675">Receptor</keyword>
<protein>
    <recommendedName>
        <fullName evidence="12">Neurotransmitter-gated ion-channel ligand-binding domain-containing protein</fullName>
    </recommendedName>
</protein>
<dbReference type="Proteomes" id="UP000001307">
    <property type="component" value="Unassembled WGS sequence"/>
</dbReference>
<evidence type="ECO:0000256" key="7">
    <source>
        <dbReference type="ARBA" id="ARBA00023170"/>
    </source>
</evidence>
<dbReference type="SUPFAM" id="SSF63712">
    <property type="entry name" value="Nicotinic receptor ligand binding domain-like"/>
    <property type="match status" value="1"/>
</dbReference>
<keyword evidence="5" id="KW-0406">Ion transport</keyword>
<keyword evidence="14" id="KW-1185">Reference proteome</keyword>
<name>E4X9Z0_OIKDI</name>
<comment type="subcellular location">
    <subcellularLocation>
        <location evidence="10">Synaptic cell membrane</location>
        <topology evidence="10">Multi-pass membrane protein</topology>
    </subcellularLocation>
</comment>
<feature type="signal peptide" evidence="11">
    <location>
        <begin position="1"/>
        <end position="34"/>
    </location>
</feature>
<keyword evidence="1" id="KW-0813">Transport</keyword>
<accession>E4X9Z0</accession>
<gene>
    <name evidence="13" type="ORF">GSOID_T00004936001</name>
</gene>
<evidence type="ECO:0000256" key="8">
    <source>
        <dbReference type="ARBA" id="ARBA00023286"/>
    </source>
</evidence>
<sequence>MIRRARLLFFLLWSSKPSAVVEMLLLSVFLLVESKNDEYAIFNYVFENYNPEVRPSNTNEVIKVEIALSMQQMINLDEKRETVTISAFPEYTWVDRRLTWDPEKFNQQHTINMPVEKIWQPTIVLYSNTDGIYDPTVPVMVPVKRNAGKSLLQ</sequence>
<feature type="domain" description="Neurotransmitter-gated ion-channel ligand-binding" evidence="12">
    <location>
        <begin position="39"/>
        <end position="146"/>
    </location>
</feature>
<evidence type="ECO:0000256" key="5">
    <source>
        <dbReference type="ARBA" id="ARBA00023065"/>
    </source>
</evidence>
<dbReference type="OrthoDB" id="5975154at2759"/>
<organism evidence="13">
    <name type="scientific">Oikopleura dioica</name>
    <name type="common">Tunicate</name>
    <dbReference type="NCBI Taxonomy" id="34765"/>
    <lineage>
        <taxon>Eukaryota</taxon>
        <taxon>Metazoa</taxon>
        <taxon>Chordata</taxon>
        <taxon>Tunicata</taxon>
        <taxon>Appendicularia</taxon>
        <taxon>Copelata</taxon>
        <taxon>Oikopleuridae</taxon>
        <taxon>Oikopleura</taxon>
    </lineage>
</organism>
<evidence type="ECO:0000313" key="13">
    <source>
        <dbReference type="EMBL" id="CBY08370.1"/>
    </source>
</evidence>
<keyword evidence="9" id="KW-0407">Ion channel</keyword>
<dbReference type="EMBL" id="FN653031">
    <property type="protein sequence ID" value="CBY08370.1"/>
    <property type="molecule type" value="Genomic_DNA"/>
</dbReference>
<keyword evidence="2" id="KW-1003">Cell membrane</keyword>
<dbReference type="Pfam" id="PF02931">
    <property type="entry name" value="Neur_chan_LBD"/>
    <property type="match status" value="1"/>
</dbReference>
<keyword evidence="4" id="KW-0770">Synapse</keyword>
<keyword evidence="11" id="KW-0732">Signal</keyword>
<feature type="chain" id="PRO_5003192756" description="Neurotransmitter-gated ion-channel ligand-binding domain-containing protein" evidence="11">
    <location>
        <begin position="35"/>
        <end position="153"/>
    </location>
</feature>
<dbReference type="InterPro" id="IPR006201">
    <property type="entry name" value="Neur_channel"/>
</dbReference>
<reference evidence="13" key="1">
    <citation type="journal article" date="2010" name="Science">
        <title>Plasticity of animal genome architecture unmasked by rapid evolution of a pelagic tunicate.</title>
        <authorList>
            <person name="Denoeud F."/>
            <person name="Henriet S."/>
            <person name="Mungpakdee S."/>
            <person name="Aury J.M."/>
            <person name="Da Silva C."/>
            <person name="Brinkmann H."/>
            <person name="Mikhaleva J."/>
            <person name="Olsen L.C."/>
            <person name="Jubin C."/>
            <person name="Canestro C."/>
            <person name="Bouquet J.M."/>
            <person name="Danks G."/>
            <person name="Poulain J."/>
            <person name="Campsteijn C."/>
            <person name="Adamski M."/>
            <person name="Cross I."/>
            <person name="Yadetie F."/>
            <person name="Muffato M."/>
            <person name="Louis A."/>
            <person name="Butcher S."/>
            <person name="Tsagkogeorga G."/>
            <person name="Konrad A."/>
            <person name="Singh S."/>
            <person name="Jensen M.F."/>
            <person name="Cong E.H."/>
            <person name="Eikeseth-Otteraa H."/>
            <person name="Noel B."/>
            <person name="Anthouard V."/>
            <person name="Porcel B.M."/>
            <person name="Kachouri-Lafond R."/>
            <person name="Nishino A."/>
            <person name="Ugolini M."/>
            <person name="Chourrout P."/>
            <person name="Nishida H."/>
            <person name="Aasland R."/>
            <person name="Huzurbazar S."/>
            <person name="Westhof E."/>
            <person name="Delsuc F."/>
            <person name="Lehrach H."/>
            <person name="Reinhardt R."/>
            <person name="Weissenbach J."/>
            <person name="Roy S.W."/>
            <person name="Artiguenave F."/>
            <person name="Postlethwait J.H."/>
            <person name="Manak J.R."/>
            <person name="Thompson E.M."/>
            <person name="Jaillon O."/>
            <person name="Du Pasquier L."/>
            <person name="Boudinot P."/>
            <person name="Liberles D.A."/>
            <person name="Volff J.N."/>
            <person name="Philippe H."/>
            <person name="Lenhard B."/>
            <person name="Roest Crollius H."/>
            <person name="Wincker P."/>
            <person name="Chourrout D."/>
        </authorList>
    </citation>
    <scope>NUCLEOTIDE SEQUENCE [LARGE SCALE GENOMIC DNA]</scope>
</reference>
<proteinExistence type="predicted"/>
<dbReference type="GO" id="GO:0045211">
    <property type="term" value="C:postsynaptic membrane"/>
    <property type="evidence" value="ECO:0007669"/>
    <property type="project" value="InterPro"/>
</dbReference>
<keyword evidence="8" id="KW-1071">Ligand-gated ion channel</keyword>
<dbReference type="InParanoid" id="E4X9Z0"/>
<evidence type="ECO:0000256" key="6">
    <source>
        <dbReference type="ARBA" id="ARBA00023136"/>
    </source>
</evidence>
<evidence type="ECO:0000256" key="1">
    <source>
        <dbReference type="ARBA" id="ARBA00022448"/>
    </source>
</evidence>
<evidence type="ECO:0000313" key="14">
    <source>
        <dbReference type="Proteomes" id="UP000001307"/>
    </source>
</evidence>
<dbReference type="PANTHER" id="PTHR18945">
    <property type="entry name" value="NEUROTRANSMITTER GATED ION CHANNEL"/>
    <property type="match status" value="1"/>
</dbReference>
<dbReference type="Gene3D" id="2.70.170.10">
    <property type="entry name" value="Neurotransmitter-gated ion-channel ligand-binding domain"/>
    <property type="match status" value="1"/>
</dbReference>
<dbReference type="GO" id="GO:0022848">
    <property type="term" value="F:acetylcholine-gated monoatomic cation-selective channel activity"/>
    <property type="evidence" value="ECO:0007669"/>
    <property type="project" value="InterPro"/>
</dbReference>
<dbReference type="InterPro" id="IPR002394">
    <property type="entry name" value="Nicotinic_acetylcholine_rcpt"/>
</dbReference>
<keyword evidence="6" id="KW-0472">Membrane</keyword>
<dbReference type="GO" id="GO:0004888">
    <property type="term" value="F:transmembrane signaling receptor activity"/>
    <property type="evidence" value="ECO:0007669"/>
    <property type="project" value="InterPro"/>
</dbReference>
<evidence type="ECO:0000256" key="2">
    <source>
        <dbReference type="ARBA" id="ARBA00022475"/>
    </source>
</evidence>
<dbReference type="InterPro" id="IPR036734">
    <property type="entry name" value="Neur_chan_lig-bd_sf"/>
</dbReference>
<dbReference type="AlphaFoldDB" id="E4X9Z0"/>
<dbReference type="InterPro" id="IPR006202">
    <property type="entry name" value="Neur_chan_lig-bd"/>
</dbReference>
<evidence type="ECO:0000256" key="11">
    <source>
        <dbReference type="SAM" id="SignalP"/>
    </source>
</evidence>